<feature type="domain" description="HTH iclR-type" evidence="4">
    <location>
        <begin position="7"/>
        <end position="68"/>
    </location>
</feature>
<evidence type="ECO:0000256" key="2">
    <source>
        <dbReference type="ARBA" id="ARBA00023125"/>
    </source>
</evidence>
<keyword evidence="3" id="KW-0804">Transcription</keyword>
<dbReference type="KEGG" id="gfe:Gferi_07155"/>
<accession>A0A1D8GQ21</accession>
<protein>
    <recommendedName>
        <fullName evidence="8">IclR family transcriptional regulator</fullName>
    </recommendedName>
</protein>
<reference evidence="6 7" key="1">
    <citation type="submission" date="2016-09" db="EMBL/GenBank/DDBJ databases">
        <title>Genomic analysis reveals versatility of anaerobic energy metabolism of Geosporobacter ferrireducens IRF9 of phylum Firmicutes.</title>
        <authorList>
            <person name="Kim S.-J."/>
        </authorList>
    </citation>
    <scope>NUCLEOTIDE SEQUENCE [LARGE SCALE GENOMIC DNA]</scope>
    <source>
        <strain evidence="6 7">IRF9</strain>
    </source>
</reference>
<organism evidence="6 7">
    <name type="scientific">Geosporobacter ferrireducens</name>
    <dbReference type="NCBI Taxonomy" id="1424294"/>
    <lineage>
        <taxon>Bacteria</taxon>
        <taxon>Bacillati</taxon>
        <taxon>Bacillota</taxon>
        <taxon>Clostridia</taxon>
        <taxon>Peptostreptococcales</taxon>
        <taxon>Thermotaleaceae</taxon>
        <taxon>Geosporobacter</taxon>
    </lineage>
</organism>
<dbReference type="GO" id="GO:0003700">
    <property type="term" value="F:DNA-binding transcription factor activity"/>
    <property type="evidence" value="ECO:0007669"/>
    <property type="project" value="TreeGrafter"/>
</dbReference>
<evidence type="ECO:0000259" key="4">
    <source>
        <dbReference type="PROSITE" id="PS51077"/>
    </source>
</evidence>
<dbReference type="SUPFAM" id="SSF55781">
    <property type="entry name" value="GAF domain-like"/>
    <property type="match status" value="1"/>
</dbReference>
<dbReference type="PROSITE" id="PS51078">
    <property type="entry name" value="ICLR_ED"/>
    <property type="match status" value="1"/>
</dbReference>
<dbReference type="STRING" id="1424294.Gferi_07155"/>
<keyword evidence="7" id="KW-1185">Reference proteome</keyword>
<dbReference type="SUPFAM" id="SSF46785">
    <property type="entry name" value="Winged helix' DNA-binding domain"/>
    <property type="match status" value="1"/>
</dbReference>
<dbReference type="PROSITE" id="PS51077">
    <property type="entry name" value="HTH_ICLR"/>
    <property type="match status" value="1"/>
</dbReference>
<dbReference type="PANTHER" id="PTHR30136">
    <property type="entry name" value="HELIX-TURN-HELIX TRANSCRIPTIONAL REGULATOR, ICLR FAMILY"/>
    <property type="match status" value="1"/>
</dbReference>
<dbReference type="GO" id="GO:0045892">
    <property type="term" value="P:negative regulation of DNA-templated transcription"/>
    <property type="evidence" value="ECO:0007669"/>
    <property type="project" value="TreeGrafter"/>
</dbReference>
<proteinExistence type="predicted"/>
<dbReference type="InterPro" id="IPR029016">
    <property type="entry name" value="GAF-like_dom_sf"/>
</dbReference>
<evidence type="ECO:0000313" key="7">
    <source>
        <dbReference type="Proteomes" id="UP000095743"/>
    </source>
</evidence>
<dbReference type="PANTHER" id="PTHR30136:SF24">
    <property type="entry name" value="HTH-TYPE TRANSCRIPTIONAL REPRESSOR ALLR"/>
    <property type="match status" value="1"/>
</dbReference>
<dbReference type="InterPro" id="IPR014757">
    <property type="entry name" value="Tscrpt_reg_IclR_C"/>
</dbReference>
<dbReference type="Pfam" id="PF09339">
    <property type="entry name" value="HTH_IclR"/>
    <property type="match status" value="1"/>
</dbReference>
<dbReference type="SMART" id="SM00346">
    <property type="entry name" value="HTH_ICLR"/>
    <property type="match status" value="1"/>
</dbReference>
<dbReference type="Proteomes" id="UP000095743">
    <property type="component" value="Chromosome"/>
</dbReference>
<name>A0A1D8GQ21_9FIRM</name>
<dbReference type="Gene3D" id="1.10.10.10">
    <property type="entry name" value="Winged helix-like DNA-binding domain superfamily/Winged helix DNA-binding domain"/>
    <property type="match status" value="1"/>
</dbReference>
<dbReference type="Pfam" id="PF01614">
    <property type="entry name" value="IclR_C"/>
    <property type="match status" value="1"/>
</dbReference>
<evidence type="ECO:0000256" key="3">
    <source>
        <dbReference type="ARBA" id="ARBA00023163"/>
    </source>
</evidence>
<feature type="domain" description="IclR-ED" evidence="5">
    <location>
        <begin position="69"/>
        <end position="251"/>
    </location>
</feature>
<dbReference type="InterPro" id="IPR036388">
    <property type="entry name" value="WH-like_DNA-bd_sf"/>
</dbReference>
<evidence type="ECO:0008006" key="8">
    <source>
        <dbReference type="Google" id="ProtNLM"/>
    </source>
</evidence>
<dbReference type="InterPro" id="IPR005471">
    <property type="entry name" value="Tscrpt_reg_IclR_N"/>
</dbReference>
<evidence type="ECO:0000259" key="5">
    <source>
        <dbReference type="PROSITE" id="PS51078"/>
    </source>
</evidence>
<dbReference type="Gene3D" id="3.30.450.40">
    <property type="match status" value="1"/>
</dbReference>
<keyword evidence="1" id="KW-0805">Transcription regulation</keyword>
<dbReference type="InterPro" id="IPR036390">
    <property type="entry name" value="WH_DNA-bd_sf"/>
</dbReference>
<evidence type="ECO:0000256" key="1">
    <source>
        <dbReference type="ARBA" id="ARBA00023015"/>
    </source>
</evidence>
<keyword evidence="2" id="KW-0238">DNA-binding</keyword>
<dbReference type="AlphaFoldDB" id="A0A1D8GQ21"/>
<gene>
    <name evidence="6" type="ORF">Gferi_07155</name>
</gene>
<dbReference type="GO" id="GO:0003677">
    <property type="term" value="F:DNA binding"/>
    <property type="evidence" value="ECO:0007669"/>
    <property type="project" value="UniProtKB-KW"/>
</dbReference>
<dbReference type="InterPro" id="IPR050707">
    <property type="entry name" value="HTH_MetabolicPath_Reg"/>
</dbReference>
<dbReference type="EMBL" id="CP017269">
    <property type="protein sequence ID" value="AOT73026.1"/>
    <property type="molecule type" value="Genomic_DNA"/>
</dbReference>
<sequence length="252" mass="28474">MNDTNYITMIDRAFEILYYISNHQDPVGISQIAKELDLPKANIFRILNTLHKWDIVERSENDKYILGKGLIKYGNKAKERMNLISISSPIVKKLSQEIGETVNIGIKYEENVLTVYSEEGESSSLVSKLIPISPLNCSSMGKIFLSHATEEELLKYFSSNELEKRTINTIIDIKDFLKIKGSIIEEDIAFDHEEYEYGLSCVASAIKDIDGKIIAAISVSGPTSRLKFKGMEKIKQKLMDCAKSISESTKYI</sequence>
<evidence type="ECO:0000313" key="6">
    <source>
        <dbReference type="EMBL" id="AOT73026.1"/>
    </source>
</evidence>